<feature type="active site" description="Nucleophile; methyl group acceptor" evidence="9">
    <location>
        <position position="142"/>
    </location>
</feature>
<sequence length="183" mass="19830">MTTFASNLVCTRFSTTLGDMYAAASDQGLIGLWFHDQRHLPHELAPELPGPAWKTDDNHPVLVEARRQVQEFFDGQRTEFDLALDLSAGTPFQQSVWQALLDIPRGKTTTYGSIARGIGKSQAVRAVGAAVGRNPLSLAVPCHRVLGQDGSLTGYAGGLDRKIALLRLEGAMQQSRPEESTAT</sequence>
<feature type="domain" description="Methylated-DNA-[protein]-cysteine S-methyltransferase DNA binding" evidence="10">
    <location>
        <begin position="91"/>
        <end position="171"/>
    </location>
</feature>
<evidence type="ECO:0000256" key="1">
    <source>
        <dbReference type="ARBA" id="ARBA00001286"/>
    </source>
</evidence>
<dbReference type="GO" id="GO:0005737">
    <property type="term" value="C:cytoplasm"/>
    <property type="evidence" value="ECO:0007669"/>
    <property type="project" value="UniProtKB-SubCell"/>
</dbReference>
<dbReference type="GO" id="GO:0006307">
    <property type="term" value="P:DNA alkylation repair"/>
    <property type="evidence" value="ECO:0007669"/>
    <property type="project" value="UniProtKB-UniRule"/>
</dbReference>
<organism evidence="12 13">
    <name type="scientific">Diaphorobacter aerolatus</name>
    <dbReference type="NCBI Taxonomy" id="1288495"/>
    <lineage>
        <taxon>Bacteria</taxon>
        <taxon>Pseudomonadati</taxon>
        <taxon>Pseudomonadota</taxon>
        <taxon>Betaproteobacteria</taxon>
        <taxon>Burkholderiales</taxon>
        <taxon>Comamonadaceae</taxon>
        <taxon>Diaphorobacter</taxon>
    </lineage>
</organism>
<dbReference type="InterPro" id="IPR001497">
    <property type="entry name" value="MethylDNA_cys_MeTrfase_AS"/>
</dbReference>
<dbReference type="PROSITE" id="PS00374">
    <property type="entry name" value="MGMT"/>
    <property type="match status" value="1"/>
</dbReference>
<keyword evidence="7 9" id="KW-0234">DNA repair</keyword>
<dbReference type="SUPFAM" id="SSF46767">
    <property type="entry name" value="Methylated DNA-protein cysteine methyltransferase, C-terminal domain"/>
    <property type="match status" value="1"/>
</dbReference>
<dbReference type="InterPro" id="IPR036217">
    <property type="entry name" value="MethylDNA_cys_MeTrfase_DNAb"/>
</dbReference>
<evidence type="ECO:0000259" key="11">
    <source>
        <dbReference type="Pfam" id="PF02870"/>
    </source>
</evidence>
<dbReference type="InterPro" id="IPR008332">
    <property type="entry name" value="MethylG_MeTrfase_N"/>
</dbReference>
<dbReference type="SUPFAM" id="SSF53155">
    <property type="entry name" value="Methylated DNA-protein cysteine methyltransferase domain"/>
    <property type="match status" value="1"/>
</dbReference>
<evidence type="ECO:0000259" key="10">
    <source>
        <dbReference type="Pfam" id="PF01035"/>
    </source>
</evidence>
<name>A0A7H0GLK9_9BURK</name>
<keyword evidence="5 9" id="KW-0808">Transferase</keyword>
<dbReference type="PANTHER" id="PTHR10815:SF5">
    <property type="entry name" value="METHYLATED-DNA--PROTEIN-CYSTEINE METHYLTRANSFERASE"/>
    <property type="match status" value="1"/>
</dbReference>
<keyword evidence="4 9" id="KW-0489">Methyltransferase</keyword>
<evidence type="ECO:0000256" key="2">
    <source>
        <dbReference type="ARBA" id="ARBA00008711"/>
    </source>
</evidence>
<keyword evidence="13" id="KW-1185">Reference proteome</keyword>
<dbReference type="AlphaFoldDB" id="A0A7H0GLK9"/>
<reference evidence="12 13" key="1">
    <citation type="submission" date="2020-08" db="EMBL/GenBank/DDBJ databases">
        <title>Genome sequence of Diaphorobacter aerolatus KACC 16536T.</title>
        <authorList>
            <person name="Hyun D.-W."/>
            <person name="Bae J.-W."/>
        </authorList>
    </citation>
    <scope>NUCLEOTIDE SEQUENCE [LARGE SCALE GENOMIC DNA]</scope>
    <source>
        <strain evidence="12 13">KACC 16536</strain>
    </source>
</reference>
<dbReference type="KEGG" id="daer:H9K75_03400"/>
<feature type="domain" description="Methylguanine DNA methyltransferase ribonuclease-like" evidence="11">
    <location>
        <begin position="9"/>
        <end position="86"/>
    </location>
</feature>
<dbReference type="InterPro" id="IPR036388">
    <property type="entry name" value="WH-like_DNA-bd_sf"/>
</dbReference>
<dbReference type="GO" id="GO:0032259">
    <property type="term" value="P:methylation"/>
    <property type="evidence" value="ECO:0007669"/>
    <property type="project" value="UniProtKB-KW"/>
</dbReference>
<dbReference type="Proteomes" id="UP000516028">
    <property type="component" value="Chromosome"/>
</dbReference>
<dbReference type="EMBL" id="CP060783">
    <property type="protein sequence ID" value="QNP49175.1"/>
    <property type="molecule type" value="Genomic_DNA"/>
</dbReference>
<keyword evidence="6 9" id="KW-0227">DNA damage</keyword>
<comment type="catalytic activity">
    <reaction evidence="1 9">
        <text>a 4-O-methyl-thymidine in DNA + L-cysteinyl-[protein] = a thymidine in DNA + S-methyl-L-cysteinyl-[protein]</text>
        <dbReference type="Rhea" id="RHEA:53428"/>
        <dbReference type="Rhea" id="RHEA-COMP:10131"/>
        <dbReference type="Rhea" id="RHEA-COMP:10132"/>
        <dbReference type="Rhea" id="RHEA-COMP:13555"/>
        <dbReference type="Rhea" id="RHEA-COMP:13556"/>
        <dbReference type="ChEBI" id="CHEBI:29950"/>
        <dbReference type="ChEBI" id="CHEBI:82612"/>
        <dbReference type="ChEBI" id="CHEBI:137386"/>
        <dbReference type="ChEBI" id="CHEBI:137387"/>
        <dbReference type="EC" id="2.1.1.63"/>
    </reaction>
</comment>
<dbReference type="InterPro" id="IPR014048">
    <property type="entry name" value="MethylDNA_cys_MeTrfase_DNA-bd"/>
</dbReference>
<dbReference type="PANTHER" id="PTHR10815">
    <property type="entry name" value="METHYLATED-DNA--PROTEIN-CYSTEINE METHYLTRANSFERASE"/>
    <property type="match status" value="1"/>
</dbReference>
<dbReference type="Pfam" id="PF01035">
    <property type="entry name" value="DNA_binding_1"/>
    <property type="match status" value="1"/>
</dbReference>
<dbReference type="Gene3D" id="1.10.10.10">
    <property type="entry name" value="Winged helix-like DNA-binding domain superfamily/Winged helix DNA-binding domain"/>
    <property type="match status" value="1"/>
</dbReference>
<dbReference type="FunFam" id="1.10.10.10:FF:000214">
    <property type="entry name" value="Methylated-DNA--protein-cysteine methyltransferase"/>
    <property type="match status" value="1"/>
</dbReference>
<keyword evidence="3 9" id="KW-0963">Cytoplasm</keyword>
<comment type="subcellular location">
    <subcellularLocation>
        <location evidence="9">Cytoplasm</location>
    </subcellularLocation>
</comment>
<evidence type="ECO:0000256" key="8">
    <source>
        <dbReference type="ARBA" id="ARBA00049348"/>
    </source>
</evidence>
<dbReference type="EC" id="2.1.1.63" evidence="9"/>
<dbReference type="NCBIfam" id="TIGR00589">
    <property type="entry name" value="ogt"/>
    <property type="match status" value="1"/>
</dbReference>
<evidence type="ECO:0000313" key="12">
    <source>
        <dbReference type="EMBL" id="QNP49175.1"/>
    </source>
</evidence>
<dbReference type="RefSeq" id="WP_187724767.1">
    <property type="nucleotide sequence ID" value="NZ_CP060783.1"/>
</dbReference>
<evidence type="ECO:0000256" key="7">
    <source>
        <dbReference type="ARBA" id="ARBA00023204"/>
    </source>
</evidence>
<evidence type="ECO:0000256" key="3">
    <source>
        <dbReference type="ARBA" id="ARBA00022490"/>
    </source>
</evidence>
<evidence type="ECO:0000256" key="9">
    <source>
        <dbReference type="HAMAP-Rule" id="MF_00772"/>
    </source>
</evidence>
<comment type="miscellaneous">
    <text evidence="9">This enzyme catalyzes only one turnover and therefore is not strictly catalytic. According to one definition, an enzyme is a biocatalyst that acts repeatedly and over many reaction cycles.</text>
</comment>
<dbReference type="Gene3D" id="3.30.160.70">
    <property type="entry name" value="Methylated DNA-protein cysteine methyltransferase domain"/>
    <property type="match status" value="1"/>
</dbReference>
<comment type="catalytic activity">
    <reaction evidence="8 9">
        <text>a 6-O-methyl-2'-deoxyguanosine in DNA + L-cysteinyl-[protein] = S-methyl-L-cysteinyl-[protein] + a 2'-deoxyguanosine in DNA</text>
        <dbReference type="Rhea" id="RHEA:24000"/>
        <dbReference type="Rhea" id="RHEA-COMP:10131"/>
        <dbReference type="Rhea" id="RHEA-COMP:10132"/>
        <dbReference type="Rhea" id="RHEA-COMP:11367"/>
        <dbReference type="Rhea" id="RHEA-COMP:11368"/>
        <dbReference type="ChEBI" id="CHEBI:29950"/>
        <dbReference type="ChEBI" id="CHEBI:82612"/>
        <dbReference type="ChEBI" id="CHEBI:85445"/>
        <dbReference type="ChEBI" id="CHEBI:85448"/>
        <dbReference type="EC" id="2.1.1.63"/>
    </reaction>
</comment>
<comment type="similarity">
    <text evidence="2 9">Belongs to the MGMT family.</text>
</comment>
<gene>
    <name evidence="12" type="ORF">H9K75_03400</name>
</gene>
<dbReference type="GO" id="GO:0003908">
    <property type="term" value="F:methylated-DNA-[protein]-cysteine S-methyltransferase activity"/>
    <property type="evidence" value="ECO:0007669"/>
    <property type="project" value="UniProtKB-UniRule"/>
</dbReference>
<evidence type="ECO:0000256" key="5">
    <source>
        <dbReference type="ARBA" id="ARBA00022679"/>
    </source>
</evidence>
<evidence type="ECO:0000256" key="6">
    <source>
        <dbReference type="ARBA" id="ARBA00022763"/>
    </source>
</evidence>
<proteinExistence type="inferred from homology"/>
<dbReference type="InterPro" id="IPR023546">
    <property type="entry name" value="MGMT"/>
</dbReference>
<evidence type="ECO:0000256" key="4">
    <source>
        <dbReference type="ARBA" id="ARBA00022603"/>
    </source>
</evidence>
<comment type="function">
    <text evidence="9">Involved in the cellular defense against the biological effects of O6-methylguanine (O6-MeG) and O4-methylthymine (O4-MeT) in DNA. Repairs the methylated nucleobase in DNA by stoichiometrically transferring the methyl group to a cysteine residue in the enzyme. This is a suicide reaction: the enzyme is irreversibly inactivated.</text>
</comment>
<dbReference type="Pfam" id="PF02870">
    <property type="entry name" value="Methyltransf_1N"/>
    <property type="match status" value="1"/>
</dbReference>
<evidence type="ECO:0000313" key="13">
    <source>
        <dbReference type="Proteomes" id="UP000516028"/>
    </source>
</evidence>
<accession>A0A7H0GLK9</accession>
<dbReference type="CDD" id="cd06445">
    <property type="entry name" value="ATase"/>
    <property type="match status" value="1"/>
</dbReference>
<protein>
    <recommendedName>
        <fullName evidence="9">Methylated-DNA--protein-cysteine methyltransferase</fullName>
        <ecNumber evidence="9">2.1.1.63</ecNumber>
    </recommendedName>
    <alternativeName>
        <fullName evidence="9">6-O-methylguanine-DNA methyltransferase</fullName>
        <shortName evidence="9">MGMT</shortName>
    </alternativeName>
    <alternativeName>
        <fullName evidence="9">O-6-methylguanine-DNA-alkyltransferase</fullName>
    </alternativeName>
</protein>
<dbReference type="InterPro" id="IPR036631">
    <property type="entry name" value="MGMT_N_sf"/>
</dbReference>
<dbReference type="HAMAP" id="MF_00772">
    <property type="entry name" value="OGT"/>
    <property type="match status" value="1"/>
</dbReference>